<evidence type="ECO:0000313" key="2">
    <source>
        <dbReference type="Proteomes" id="UP000626148"/>
    </source>
</evidence>
<dbReference type="RefSeq" id="WP_189608988.1">
    <property type="nucleotide sequence ID" value="NZ_BMXR01000005.1"/>
</dbReference>
<dbReference type="AlphaFoldDB" id="A0A918NA97"/>
<name>A0A918NA97_9GAMM</name>
<protein>
    <recommendedName>
        <fullName evidence="3">Flagellar basal body rod FlgEFG protein C-terminal</fullName>
    </recommendedName>
</protein>
<organism evidence="1 2">
    <name type="scientific">Saccharospirillum salsuginis</name>
    <dbReference type="NCBI Taxonomy" id="418750"/>
    <lineage>
        <taxon>Bacteria</taxon>
        <taxon>Pseudomonadati</taxon>
        <taxon>Pseudomonadota</taxon>
        <taxon>Gammaproteobacteria</taxon>
        <taxon>Oceanospirillales</taxon>
        <taxon>Saccharospirillaceae</taxon>
        <taxon>Saccharospirillum</taxon>
    </lineage>
</organism>
<dbReference type="EMBL" id="BMXR01000005">
    <property type="protein sequence ID" value="GGX55903.1"/>
    <property type="molecule type" value="Genomic_DNA"/>
</dbReference>
<accession>A0A918NA97</accession>
<keyword evidence="2" id="KW-1185">Reference proteome</keyword>
<comment type="caution">
    <text evidence="1">The sequence shown here is derived from an EMBL/GenBank/DDBJ whole genome shotgun (WGS) entry which is preliminary data.</text>
</comment>
<sequence length="78" mass="8033">MVSSVISAGVSGIQGGLYSLDRSAQQIANANKPPEQGGPDNIVEPMVDQIQGKQQVQASARVVEAGSDVLGTLIDIEV</sequence>
<evidence type="ECO:0008006" key="3">
    <source>
        <dbReference type="Google" id="ProtNLM"/>
    </source>
</evidence>
<reference evidence="1" key="1">
    <citation type="journal article" date="2014" name="Int. J. Syst. Evol. Microbiol.">
        <title>Complete genome sequence of Corynebacterium casei LMG S-19264T (=DSM 44701T), isolated from a smear-ripened cheese.</title>
        <authorList>
            <consortium name="US DOE Joint Genome Institute (JGI-PGF)"/>
            <person name="Walter F."/>
            <person name="Albersmeier A."/>
            <person name="Kalinowski J."/>
            <person name="Ruckert C."/>
        </authorList>
    </citation>
    <scope>NUCLEOTIDE SEQUENCE</scope>
    <source>
        <strain evidence="1">KCTC 22169</strain>
    </source>
</reference>
<proteinExistence type="predicted"/>
<evidence type="ECO:0000313" key="1">
    <source>
        <dbReference type="EMBL" id="GGX55903.1"/>
    </source>
</evidence>
<reference evidence="1" key="2">
    <citation type="submission" date="2020-09" db="EMBL/GenBank/DDBJ databases">
        <authorList>
            <person name="Sun Q."/>
            <person name="Kim S."/>
        </authorList>
    </citation>
    <scope>NUCLEOTIDE SEQUENCE</scope>
    <source>
        <strain evidence="1">KCTC 22169</strain>
    </source>
</reference>
<dbReference type="Proteomes" id="UP000626148">
    <property type="component" value="Unassembled WGS sequence"/>
</dbReference>
<gene>
    <name evidence="1" type="ORF">GCM10007392_24600</name>
</gene>